<dbReference type="AlphaFoldDB" id="A0A0G0Y792"/>
<evidence type="ECO:0000313" key="1">
    <source>
        <dbReference type="EMBL" id="KKS05331.1"/>
    </source>
</evidence>
<accession>A0A0G0Y792</accession>
<sequence length="268" mass="31172">MEKDSQIGREIFVTKDNLPSILSDIAIQREMKGTSEMLIPHIQTVLLEADKLGEKSAVLQLYQEEFLSAQHMVMEERSKRFRINPIRAAEGFLFMEISSQAMESYAEANSEDLDPAVKARVFRFLGRYMDYKGYFKKSEKYYRKGLEYFDRSENPEEKTNRLEFSGLLSYSLIKQGRIDKGIGLAEQTLRDFDESEEGLWLKDNNYYTWAVWKSGIEMRTAENILRKKDAQHIGLAKVFLADSENILKMPDGSTENFRLRLDELDVVK</sequence>
<dbReference type="EMBL" id="LCBF01000049">
    <property type="protein sequence ID" value="KKS05331.1"/>
    <property type="molecule type" value="Genomic_DNA"/>
</dbReference>
<gene>
    <name evidence="1" type="ORF">UU59_C0049G0008</name>
</gene>
<evidence type="ECO:0000313" key="2">
    <source>
        <dbReference type="Proteomes" id="UP000034544"/>
    </source>
</evidence>
<organism evidence="1 2">
    <name type="scientific">candidate division WWE3 bacterium GW2011_GWE1_41_27</name>
    <dbReference type="NCBI Taxonomy" id="1619131"/>
    <lineage>
        <taxon>Bacteria</taxon>
        <taxon>Katanobacteria</taxon>
    </lineage>
</organism>
<dbReference type="InterPro" id="IPR011990">
    <property type="entry name" value="TPR-like_helical_dom_sf"/>
</dbReference>
<name>A0A0G0Y792_UNCKA</name>
<protein>
    <recommendedName>
        <fullName evidence="3">Tetratricopeptide repeat protein</fullName>
    </recommendedName>
</protein>
<dbReference type="Proteomes" id="UP000034544">
    <property type="component" value="Unassembled WGS sequence"/>
</dbReference>
<dbReference type="Gene3D" id="1.25.40.10">
    <property type="entry name" value="Tetratricopeptide repeat domain"/>
    <property type="match status" value="1"/>
</dbReference>
<evidence type="ECO:0008006" key="3">
    <source>
        <dbReference type="Google" id="ProtNLM"/>
    </source>
</evidence>
<proteinExistence type="predicted"/>
<reference evidence="1 2" key="1">
    <citation type="journal article" date="2015" name="Nature">
        <title>rRNA introns, odd ribosomes, and small enigmatic genomes across a large radiation of phyla.</title>
        <authorList>
            <person name="Brown C.T."/>
            <person name="Hug L.A."/>
            <person name="Thomas B.C."/>
            <person name="Sharon I."/>
            <person name="Castelle C.J."/>
            <person name="Singh A."/>
            <person name="Wilkins M.J."/>
            <person name="Williams K.H."/>
            <person name="Banfield J.F."/>
        </authorList>
    </citation>
    <scope>NUCLEOTIDE SEQUENCE [LARGE SCALE GENOMIC DNA]</scope>
</reference>
<comment type="caution">
    <text evidence="1">The sequence shown here is derived from an EMBL/GenBank/DDBJ whole genome shotgun (WGS) entry which is preliminary data.</text>
</comment>